<evidence type="ECO:0000313" key="4">
    <source>
        <dbReference type="Proteomes" id="UP001592528"/>
    </source>
</evidence>
<accession>A0ABV6UY44</accession>
<dbReference type="PANTHER" id="PTHR42966">
    <property type="entry name" value="N-ACETYLNEURAMINATE SYNTHASE"/>
    <property type="match status" value="1"/>
</dbReference>
<feature type="compositionally biased region" description="Polar residues" evidence="1">
    <location>
        <begin position="313"/>
        <end position="335"/>
    </location>
</feature>
<dbReference type="Gene3D" id="3.20.20.70">
    <property type="entry name" value="Aldolase class I"/>
    <property type="match status" value="1"/>
</dbReference>
<dbReference type="InterPro" id="IPR051690">
    <property type="entry name" value="PseI-like"/>
</dbReference>
<keyword evidence="4" id="KW-1185">Reference proteome</keyword>
<feature type="domain" description="PseI/NeuA/B-like" evidence="2">
    <location>
        <begin position="55"/>
        <end position="291"/>
    </location>
</feature>
<sequence length="335" mass="37067">MITNRTDAKPVETKLADTTRLRPLGDKLAGPGQPVYVVGEIGINHNGELDNAFALIDAAADAGCDAVKFQKRTPEICTPRDQWDIERDTPWGRMTYIDYRHRVEFGEDEYRAIDAHCKKRGIAWFASPWDVPSVDFLEQFDQPAFKVASASLTDDELLRRLRETGRTIIISTGMSTPRQIRHAVEVLGSERILMCHTTSTYPAPTDQLNLRMLETLRREYPNVPIGYSGHEIGLQTTLAAVALGAVFVERHITLDRAMWGSDQSASVEPGGLERLVRDIRVVEAALGDGVKKVYDAERAAMAKLRRVPGNLSALPQQRGNEDSTGPQTAESAVAS</sequence>
<dbReference type="PANTHER" id="PTHR42966:SF3">
    <property type="entry name" value="BLR5971 PROTEIN"/>
    <property type="match status" value="1"/>
</dbReference>
<dbReference type="Proteomes" id="UP001592528">
    <property type="component" value="Unassembled WGS sequence"/>
</dbReference>
<name>A0ABV6UY44_9ACTN</name>
<dbReference type="RefSeq" id="WP_051726136.1">
    <property type="nucleotide sequence ID" value="NZ_JBHEZZ010000029.1"/>
</dbReference>
<comment type="caution">
    <text evidence="3">The sequence shown here is derived from an EMBL/GenBank/DDBJ whole genome shotgun (WGS) entry which is preliminary data.</text>
</comment>
<dbReference type="SUPFAM" id="SSF51569">
    <property type="entry name" value="Aldolase"/>
    <property type="match status" value="1"/>
</dbReference>
<dbReference type="InterPro" id="IPR013132">
    <property type="entry name" value="PseI/NeuA/B-like_N"/>
</dbReference>
<organism evidence="3 4">
    <name type="scientific">Streptacidiphilus cavernicola</name>
    <dbReference type="NCBI Taxonomy" id="3342716"/>
    <lineage>
        <taxon>Bacteria</taxon>
        <taxon>Bacillati</taxon>
        <taxon>Actinomycetota</taxon>
        <taxon>Actinomycetes</taxon>
        <taxon>Kitasatosporales</taxon>
        <taxon>Streptomycetaceae</taxon>
        <taxon>Streptacidiphilus</taxon>
    </lineage>
</organism>
<evidence type="ECO:0000259" key="2">
    <source>
        <dbReference type="Pfam" id="PF03102"/>
    </source>
</evidence>
<gene>
    <name evidence="3" type="ORF">ACEZDJ_34315</name>
</gene>
<evidence type="ECO:0000256" key="1">
    <source>
        <dbReference type="SAM" id="MobiDB-lite"/>
    </source>
</evidence>
<reference evidence="3 4" key="1">
    <citation type="submission" date="2024-09" db="EMBL/GenBank/DDBJ databases">
        <authorList>
            <person name="Lee S.D."/>
        </authorList>
    </citation>
    <scope>NUCLEOTIDE SEQUENCE [LARGE SCALE GENOMIC DNA]</scope>
    <source>
        <strain evidence="3 4">N1-5</strain>
    </source>
</reference>
<feature type="region of interest" description="Disordered" evidence="1">
    <location>
        <begin position="310"/>
        <end position="335"/>
    </location>
</feature>
<dbReference type="Pfam" id="PF03102">
    <property type="entry name" value="NeuB"/>
    <property type="match status" value="1"/>
</dbReference>
<dbReference type="EMBL" id="JBHEZZ010000029">
    <property type="protein sequence ID" value="MFC1406384.1"/>
    <property type="molecule type" value="Genomic_DNA"/>
</dbReference>
<protein>
    <submittedName>
        <fullName evidence="3">N-acetylneuraminate synthase family protein</fullName>
    </submittedName>
</protein>
<proteinExistence type="predicted"/>
<dbReference type="InterPro" id="IPR013785">
    <property type="entry name" value="Aldolase_TIM"/>
</dbReference>
<evidence type="ECO:0000313" key="3">
    <source>
        <dbReference type="EMBL" id="MFC1406384.1"/>
    </source>
</evidence>